<feature type="chain" id="PRO_5045567090" description="DUF2796 domain-containing protein" evidence="2">
    <location>
        <begin position="21"/>
        <end position="184"/>
    </location>
</feature>
<evidence type="ECO:0000313" key="4">
    <source>
        <dbReference type="Proteomes" id="UP001257909"/>
    </source>
</evidence>
<accession>A0ABU1VWL8</accession>
<feature type="region of interest" description="Disordered" evidence="1">
    <location>
        <begin position="107"/>
        <end position="126"/>
    </location>
</feature>
<name>A0ABU1VWL8_9GAMM</name>
<keyword evidence="2" id="KW-0732">Signal</keyword>
<keyword evidence="4" id="KW-1185">Reference proteome</keyword>
<feature type="compositionally biased region" description="Basic and acidic residues" evidence="1">
    <location>
        <begin position="107"/>
        <end position="117"/>
    </location>
</feature>
<dbReference type="EMBL" id="JAVDWR010000002">
    <property type="protein sequence ID" value="MDR7120087.1"/>
    <property type="molecule type" value="Genomic_DNA"/>
</dbReference>
<sequence>MRLSYIFASCCTLLSVCTLAEQPDTRAHQHGVARLELFQLATDLQISFYATASDILGFEHQPETQAELDAVKKAKTLLAEPDKLFSIAGADCHLKHHQSNLAELQQHAEAEHKDSHYHDHKHTGHSDIESSYQFSCTSVTEPVTVRVNLFSLFPDLQQIQSSWITQKGQSAATLTPADHQLSLN</sequence>
<evidence type="ECO:0000313" key="3">
    <source>
        <dbReference type="EMBL" id="MDR7120087.1"/>
    </source>
</evidence>
<proteinExistence type="predicted"/>
<evidence type="ECO:0000256" key="2">
    <source>
        <dbReference type="SAM" id="SignalP"/>
    </source>
</evidence>
<dbReference type="Proteomes" id="UP001257909">
    <property type="component" value="Unassembled WGS sequence"/>
</dbReference>
<evidence type="ECO:0000256" key="1">
    <source>
        <dbReference type="SAM" id="MobiDB-lite"/>
    </source>
</evidence>
<evidence type="ECO:0008006" key="5">
    <source>
        <dbReference type="Google" id="ProtNLM"/>
    </source>
</evidence>
<feature type="signal peptide" evidence="2">
    <location>
        <begin position="1"/>
        <end position="20"/>
    </location>
</feature>
<gene>
    <name evidence="3" type="ORF">J2W69_001016</name>
</gene>
<comment type="caution">
    <text evidence="3">The sequence shown here is derived from an EMBL/GenBank/DDBJ whole genome shotgun (WGS) entry which is preliminary data.</text>
</comment>
<reference evidence="3 4" key="1">
    <citation type="submission" date="2023-07" db="EMBL/GenBank/DDBJ databases">
        <title>Sorghum-associated microbial communities from plants grown in Nebraska, USA.</title>
        <authorList>
            <person name="Schachtman D."/>
        </authorList>
    </citation>
    <scope>NUCLEOTIDE SEQUENCE [LARGE SCALE GENOMIC DNA]</scope>
    <source>
        <strain evidence="3 4">4138</strain>
    </source>
</reference>
<dbReference type="Pfam" id="PF10986">
    <property type="entry name" value="ZrgA"/>
    <property type="match status" value="1"/>
</dbReference>
<protein>
    <recommendedName>
        <fullName evidence="5">DUF2796 domain-containing protein</fullName>
    </recommendedName>
</protein>
<dbReference type="RefSeq" id="WP_310275205.1">
    <property type="nucleotide sequence ID" value="NZ_JAVDWR010000002.1"/>
</dbReference>
<dbReference type="InterPro" id="IPR021253">
    <property type="entry name" value="ZrgA-like"/>
</dbReference>
<organism evidence="3 4">
    <name type="scientific">Rheinheimera soli</name>
    <dbReference type="NCBI Taxonomy" id="443616"/>
    <lineage>
        <taxon>Bacteria</taxon>
        <taxon>Pseudomonadati</taxon>
        <taxon>Pseudomonadota</taxon>
        <taxon>Gammaproteobacteria</taxon>
        <taxon>Chromatiales</taxon>
        <taxon>Chromatiaceae</taxon>
        <taxon>Rheinheimera</taxon>
    </lineage>
</organism>